<dbReference type="InterPro" id="IPR003439">
    <property type="entry name" value="ABC_transporter-like_ATP-bd"/>
</dbReference>
<evidence type="ECO:0000256" key="3">
    <source>
        <dbReference type="ARBA" id="ARBA00022448"/>
    </source>
</evidence>
<keyword evidence="6 9" id="KW-0067">ATP-binding</keyword>
<dbReference type="EMBL" id="WPAF01000021">
    <property type="protein sequence ID" value="KAF0133639.1"/>
    <property type="molecule type" value="Genomic_DNA"/>
</dbReference>
<dbReference type="Proteomes" id="UP000488506">
    <property type="component" value="Unassembled WGS sequence"/>
</dbReference>
<keyword evidence="5" id="KW-0547">Nucleotide-binding</keyword>
<feature type="domain" description="ABC transporter" evidence="8">
    <location>
        <begin position="2"/>
        <end position="225"/>
    </location>
</feature>
<dbReference type="GO" id="GO:0005524">
    <property type="term" value="F:ATP binding"/>
    <property type="evidence" value="ECO:0007669"/>
    <property type="project" value="UniProtKB-KW"/>
</dbReference>
<dbReference type="PROSITE" id="PS50893">
    <property type="entry name" value="ABC_TRANSPORTER_2"/>
    <property type="match status" value="1"/>
</dbReference>
<dbReference type="PANTHER" id="PTHR43297:SF2">
    <property type="entry name" value="DIPEPTIDE TRANSPORT ATP-BINDING PROTEIN DPPD"/>
    <property type="match status" value="1"/>
</dbReference>
<evidence type="ECO:0000259" key="8">
    <source>
        <dbReference type="PROSITE" id="PS50893"/>
    </source>
</evidence>
<evidence type="ECO:0000256" key="4">
    <source>
        <dbReference type="ARBA" id="ARBA00022475"/>
    </source>
</evidence>
<dbReference type="GO" id="GO:0005886">
    <property type="term" value="C:plasma membrane"/>
    <property type="evidence" value="ECO:0007669"/>
    <property type="project" value="UniProtKB-SubCell"/>
</dbReference>
<dbReference type="AlphaFoldDB" id="A0A833L320"/>
<proteinExistence type="inferred from homology"/>
<keyword evidence="7" id="KW-0472">Membrane</keyword>
<evidence type="ECO:0000313" key="10">
    <source>
        <dbReference type="Proteomes" id="UP000488506"/>
    </source>
</evidence>
<dbReference type="PANTHER" id="PTHR43297">
    <property type="entry name" value="OLIGOPEPTIDE TRANSPORT ATP-BINDING PROTEIN APPD"/>
    <property type="match status" value="1"/>
</dbReference>
<dbReference type="Pfam" id="PF00005">
    <property type="entry name" value="ABC_tran"/>
    <property type="match status" value="1"/>
</dbReference>
<dbReference type="InterPro" id="IPR017871">
    <property type="entry name" value="ABC_transporter-like_CS"/>
</dbReference>
<reference evidence="9 10" key="1">
    <citation type="submission" date="2019-12" db="EMBL/GenBank/DDBJ databases">
        <authorList>
            <person name="Wolfe R."/>
            <person name="Danczak R."/>
            <person name="Wilkins M."/>
        </authorList>
    </citation>
    <scope>NUCLEOTIDE SEQUENCE [LARGE SCALE GENOMIC DNA]</scope>
    <source>
        <strain evidence="9">X2_MaxBin.013</strain>
    </source>
</reference>
<dbReference type="SUPFAM" id="SSF52540">
    <property type="entry name" value="P-loop containing nucleoside triphosphate hydrolases"/>
    <property type="match status" value="1"/>
</dbReference>
<comment type="subcellular location">
    <subcellularLocation>
        <location evidence="1">Cell membrane</location>
        <topology evidence="1">Peripheral membrane protein</topology>
    </subcellularLocation>
</comment>
<organism evidence="9 10">
    <name type="scientific">Candidatus Saganbacteria bacterium</name>
    <dbReference type="NCBI Taxonomy" id="2575572"/>
    <lineage>
        <taxon>Bacteria</taxon>
        <taxon>Bacillati</taxon>
        <taxon>Saganbacteria</taxon>
    </lineage>
</organism>
<dbReference type="InterPro" id="IPR027417">
    <property type="entry name" value="P-loop_NTPase"/>
</dbReference>
<evidence type="ECO:0000256" key="1">
    <source>
        <dbReference type="ARBA" id="ARBA00004202"/>
    </source>
</evidence>
<dbReference type="PROSITE" id="PS00211">
    <property type="entry name" value="ABC_TRANSPORTER_1"/>
    <property type="match status" value="1"/>
</dbReference>
<dbReference type="SMART" id="SM00382">
    <property type="entry name" value="AAA"/>
    <property type="match status" value="1"/>
</dbReference>
<comment type="caution">
    <text evidence="9">The sequence shown here is derived from an EMBL/GenBank/DDBJ whole genome shotgun (WGS) entry which is preliminary data.</text>
</comment>
<evidence type="ECO:0000256" key="2">
    <source>
        <dbReference type="ARBA" id="ARBA00005417"/>
    </source>
</evidence>
<accession>A0A833L320</accession>
<keyword evidence="3" id="KW-0813">Transport</keyword>
<protein>
    <submittedName>
        <fullName evidence="9">Peptide/nickel transport system ATP-binding protein</fullName>
    </submittedName>
</protein>
<dbReference type="InterPro" id="IPR050388">
    <property type="entry name" value="ABC_Ni/Peptide_Import"/>
</dbReference>
<evidence type="ECO:0000256" key="7">
    <source>
        <dbReference type="ARBA" id="ARBA00023136"/>
    </source>
</evidence>
<evidence type="ECO:0000256" key="5">
    <source>
        <dbReference type="ARBA" id="ARBA00022741"/>
    </source>
</evidence>
<keyword evidence="4" id="KW-1003">Cell membrane</keyword>
<name>A0A833L320_UNCSA</name>
<evidence type="ECO:0000313" key="9">
    <source>
        <dbReference type="EMBL" id="KAF0133639.1"/>
    </source>
</evidence>
<evidence type="ECO:0000256" key="6">
    <source>
        <dbReference type="ARBA" id="ARBA00022840"/>
    </source>
</evidence>
<gene>
    <name evidence="9" type="ORF">FD145_1177</name>
</gene>
<comment type="similarity">
    <text evidence="2">Belongs to the ABC transporter superfamily.</text>
</comment>
<sequence length="225" mass="25015">MLEVSNLSVNYYCGDKTIEAVKDISFGVNRGETLGILGESGSGKSTIAHAILNLISLPGKIVSGKIMLENSNILSLKEKELIKIRGEKISIIFQDPFTSLNPVYSIGEQIAETIKLHQGVSRNESWKRAVEMLEIVQIKEAKIRAKDFPHQFSGGMKQRVMIAMALACQPEYLIADEPTTALDVTIQAEILTLLKDVQKKYNLGIIYITHNFGIIKKICDRVLHC</sequence>
<dbReference type="InterPro" id="IPR003593">
    <property type="entry name" value="AAA+_ATPase"/>
</dbReference>
<dbReference type="Gene3D" id="3.40.50.300">
    <property type="entry name" value="P-loop containing nucleotide triphosphate hydrolases"/>
    <property type="match status" value="1"/>
</dbReference>
<dbReference type="CDD" id="cd03257">
    <property type="entry name" value="ABC_NikE_OppD_transporters"/>
    <property type="match status" value="1"/>
</dbReference>
<dbReference type="GO" id="GO:0016887">
    <property type="term" value="F:ATP hydrolysis activity"/>
    <property type="evidence" value="ECO:0007669"/>
    <property type="project" value="InterPro"/>
</dbReference>